<comment type="caution">
    <text evidence="6">The sequence shown here is derived from an EMBL/GenBank/DDBJ whole genome shotgun (WGS) entry which is preliminary data.</text>
</comment>
<comment type="subcellular location">
    <subcellularLocation>
        <location evidence="1">Cytoplasm</location>
    </subcellularLocation>
</comment>
<dbReference type="GO" id="GO:0006282">
    <property type="term" value="P:regulation of DNA repair"/>
    <property type="evidence" value="ECO:0007669"/>
    <property type="project" value="InterPro"/>
</dbReference>
<dbReference type="GO" id="GO:0005737">
    <property type="term" value="C:cytoplasm"/>
    <property type="evidence" value="ECO:0007669"/>
    <property type="project" value="UniProtKB-SubCell"/>
</dbReference>
<protein>
    <recommendedName>
        <fullName evidence="3">Regulatory protein RecX</fullName>
    </recommendedName>
</protein>
<proteinExistence type="inferred from homology"/>
<reference evidence="6 7" key="1">
    <citation type="journal article" date="2013" name="Genome Announc.">
        <title>Draft Genome Sequence of an Alphaproteobacterium, Caenispirillum salinarum AK4(T), Isolated from a Solar Saltern.</title>
        <authorList>
            <person name="Khatri I."/>
            <person name="Singh A."/>
            <person name="Korpole S."/>
            <person name="Pinnaka A.K."/>
            <person name="Subramanian S."/>
        </authorList>
    </citation>
    <scope>NUCLEOTIDE SEQUENCE [LARGE SCALE GENOMIC DNA]</scope>
    <source>
        <strain evidence="6 7">AK4</strain>
    </source>
</reference>
<dbReference type="Gene3D" id="1.10.10.10">
    <property type="entry name" value="Winged helix-like DNA-binding domain superfamily/Winged helix DNA-binding domain"/>
    <property type="match status" value="1"/>
</dbReference>
<accession>K9H2I5</accession>
<dbReference type="InterPro" id="IPR003783">
    <property type="entry name" value="Regulatory_RecX"/>
</dbReference>
<evidence type="ECO:0000256" key="1">
    <source>
        <dbReference type="ARBA" id="ARBA00004496"/>
    </source>
</evidence>
<dbReference type="InterPro" id="IPR036388">
    <property type="entry name" value="WH-like_DNA-bd_sf"/>
</dbReference>
<evidence type="ECO:0000313" key="6">
    <source>
        <dbReference type="EMBL" id="EKV32470.1"/>
    </source>
</evidence>
<evidence type="ECO:0000256" key="2">
    <source>
        <dbReference type="ARBA" id="ARBA00009695"/>
    </source>
</evidence>
<evidence type="ECO:0000259" key="5">
    <source>
        <dbReference type="Pfam" id="PF02631"/>
    </source>
</evidence>
<keyword evidence="4" id="KW-0963">Cytoplasm</keyword>
<feature type="domain" description="RecX second three-helical" evidence="5">
    <location>
        <begin position="38"/>
        <end position="77"/>
    </location>
</feature>
<gene>
    <name evidence="6" type="ORF">C882_2549</name>
</gene>
<comment type="similarity">
    <text evidence="2">Belongs to the RecX family.</text>
</comment>
<sequence length="159" mass="17291">MLMRKVMLSASVHDTDPDEGAAWVDALIERYQRAGLLDDGAYAAMRARSINRQGGPERAIRAKLAAKGVAAEHVDAAVDELREDVGGDPDMAAAVALARRRGFGPFRRPSLSAKPLPPEERRMKELAAMARAGFSFDTATRVIDAERPEDLDEDMAAFP</sequence>
<name>K9H2I5_9PROT</name>
<dbReference type="STRING" id="1238182.C882_2549"/>
<dbReference type="AlphaFoldDB" id="K9H2I5"/>
<evidence type="ECO:0000256" key="3">
    <source>
        <dbReference type="ARBA" id="ARBA00018111"/>
    </source>
</evidence>
<organism evidence="6 7">
    <name type="scientific">Caenispirillum salinarum AK4</name>
    <dbReference type="NCBI Taxonomy" id="1238182"/>
    <lineage>
        <taxon>Bacteria</taxon>
        <taxon>Pseudomonadati</taxon>
        <taxon>Pseudomonadota</taxon>
        <taxon>Alphaproteobacteria</taxon>
        <taxon>Rhodospirillales</taxon>
        <taxon>Novispirillaceae</taxon>
        <taxon>Caenispirillum</taxon>
    </lineage>
</organism>
<dbReference type="Pfam" id="PF02631">
    <property type="entry name" value="RecX_HTH2"/>
    <property type="match status" value="1"/>
</dbReference>
<evidence type="ECO:0000256" key="4">
    <source>
        <dbReference type="ARBA" id="ARBA00022490"/>
    </source>
</evidence>
<dbReference type="Proteomes" id="UP000009881">
    <property type="component" value="Unassembled WGS sequence"/>
</dbReference>
<keyword evidence="7" id="KW-1185">Reference proteome</keyword>
<evidence type="ECO:0000313" key="7">
    <source>
        <dbReference type="Proteomes" id="UP000009881"/>
    </source>
</evidence>
<dbReference type="EMBL" id="ANHY01000003">
    <property type="protein sequence ID" value="EKV32470.1"/>
    <property type="molecule type" value="Genomic_DNA"/>
</dbReference>
<dbReference type="eggNOG" id="COG2137">
    <property type="taxonomic scope" value="Bacteria"/>
</dbReference>
<dbReference type="InterPro" id="IPR053924">
    <property type="entry name" value="RecX_HTH_2nd"/>
</dbReference>
<dbReference type="PANTHER" id="PTHR33602">
    <property type="entry name" value="REGULATORY PROTEIN RECX FAMILY PROTEIN"/>
    <property type="match status" value="1"/>
</dbReference>
<dbReference type="PANTHER" id="PTHR33602:SF1">
    <property type="entry name" value="REGULATORY PROTEIN RECX FAMILY PROTEIN"/>
    <property type="match status" value="1"/>
</dbReference>